<dbReference type="PROSITE" id="PS51257">
    <property type="entry name" value="PROKAR_LIPOPROTEIN"/>
    <property type="match status" value="1"/>
</dbReference>
<feature type="compositionally biased region" description="Low complexity" evidence="1">
    <location>
        <begin position="20"/>
        <end position="30"/>
    </location>
</feature>
<evidence type="ECO:0000313" key="3">
    <source>
        <dbReference type="EMBL" id="MFC7149874.1"/>
    </source>
</evidence>
<comment type="caution">
    <text evidence="3">The sequence shown here is derived from an EMBL/GenBank/DDBJ whole genome shotgun (WGS) entry which is preliminary data.</text>
</comment>
<keyword evidence="4" id="KW-1185">Reference proteome</keyword>
<dbReference type="EMBL" id="JBHTAI010000008">
    <property type="protein sequence ID" value="MFC7149874.1"/>
    <property type="molecule type" value="Genomic_DNA"/>
</dbReference>
<feature type="signal peptide" evidence="2">
    <location>
        <begin position="1"/>
        <end position="19"/>
    </location>
</feature>
<accession>A0ABW2FCL9</accession>
<evidence type="ECO:0000313" key="4">
    <source>
        <dbReference type="Proteomes" id="UP001596378"/>
    </source>
</evidence>
<dbReference type="Proteomes" id="UP001596378">
    <property type="component" value="Unassembled WGS sequence"/>
</dbReference>
<organism evidence="3 4">
    <name type="scientific">Cohnella cellulosilytica</name>
    <dbReference type="NCBI Taxonomy" id="986710"/>
    <lineage>
        <taxon>Bacteria</taxon>
        <taxon>Bacillati</taxon>
        <taxon>Bacillota</taxon>
        <taxon>Bacilli</taxon>
        <taxon>Bacillales</taxon>
        <taxon>Paenibacillaceae</taxon>
        <taxon>Cohnella</taxon>
    </lineage>
</organism>
<protein>
    <recommendedName>
        <fullName evidence="5">Lipoprotein</fullName>
    </recommendedName>
</protein>
<name>A0ABW2FCL9_9BACL</name>
<proteinExistence type="predicted"/>
<evidence type="ECO:0000256" key="1">
    <source>
        <dbReference type="SAM" id="MobiDB-lite"/>
    </source>
</evidence>
<evidence type="ECO:0008006" key="5">
    <source>
        <dbReference type="Google" id="ProtNLM"/>
    </source>
</evidence>
<dbReference type="RefSeq" id="WP_378049400.1">
    <property type="nucleotide sequence ID" value="NZ_JBHMDN010000020.1"/>
</dbReference>
<sequence>MKKLTMLLLAALLSGCGAAGDTDRASQASPSDPPSPMPSIFSLPSSKEGQNLQNRVVEVWPEIRERHSVELRFALTENDVVHLNVRSFGDFERELTQEDREAIRESLYELIGEEFKVEIAVEGCCDGPPAVTGIVKQFDADTGRVLIVNEDKMIGDSEMPDAYWIGLASDGKVFAEDEEPVDVLDASLVGKQAQVWTTGMVNQSYPAQTSAIKIVVE</sequence>
<feature type="region of interest" description="Disordered" evidence="1">
    <location>
        <begin position="20"/>
        <end position="49"/>
    </location>
</feature>
<evidence type="ECO:0000256" key="2">
    <source>
        <dbReference type="SAM" id="SignalP"/>
    </source>
</evidence>
<reference evidence="4" key="1">
    <citation type="journal article" date="2019" name="Int. J. Syst. Evol. Microbiol.">
        <title>The Global Catalogue of Microorganisms (GCM) 10K type strain sequencing project: providing services to taxonomists for standard genome sequencing and annotation.</title>
        <authorList>
            <consortium name="The Broad Institute Genomics Platform"/>
            <consortium name="The Broad Institute Genome Sequencing Center for Infectious Disease"/>
            <person name="Wu L."/>
            <person name="Ma J."/>
        </authorList>
    </citation>
    <scope>NUCLEOTIDE SEQUENCE [LARGE SCALE GENOMIC DNA]</scope>
    <source>
        <strain evidence="4">KCTC 12907</strain>
    </source>
</reference>
<keyword evidence="2" id="KW-0732">Signal</keyword>
<feature type="chain" id="PRO_5046125292" description="Lipoprotein" evidence="2">
    <location>
        <begin position="20"/>
        <end position="217"/>
    </location>
</feature>
<gene>
    <name evidence="3" type="ORF">ACFQMJ_15215</name>
</gene>